<dbReference type="InterPro" id="IPR011990">
    <property type="entry name" value="TPR-like_helical_dom_sf"/>
</dbReference>
<dbReference type="GO" id="GO:0043093">
    <property type="term" value="P:FtsZ-dependent cytokinesis"/>
    <property type="evidence" value="ECO:0007669"/>
    <property type="project" value="UniProtKB-UniRule"/>
</dbReference>
<evidence type="ECO:0000313" key="4">
    <source>
        <dbReference type="Proteomes" id="UP000242301"/>
    </source>
</evidence>
<dbReference type="InterPro" id="IPR034706">
    <property type="entry name" value="CpoB"/>
</dbReference>
<keyword evidence="1" id="KW-0732">Signal</keyword>
<gene>
    <name evidence="3" type="primary">ybgF</name>
    <name evidence="1" type="synonym">cpoB</name>
    <name evidence="3" type="ORF">SOFFGTOCOR_0559</name>
</gene>
<dbReference type="GO" id="GO:0070206">
    <property type="term" value="P:protein trimerization"/>
    <property type="evidence" value="ECO:0007669"/>
    <property type="project" value="InterPro"/>
</dbReference>
<evidence type="ECO:0000313" key="3">
    <source>
        <dbReference type="EMBL" id="CRK85962.1"/>
    </source>
</evidence>
<evidence type="ECO:0000256" key="1">
    <source>
        <dbReference type="HAMAP-Rule" id="MF_02066"/>
    </source>
</evidence>
<dbReference type="Proteomes" id="UP000242301">
    <property type="component" value="Unassembled WGS sequence"/>
</dbReference>
<protein>
    <recommendedName>
        <fullName evidence="1">Cell division coordinator CpoB</fullName>
    </recommendedName>
</protein>
<dbReference type="Pfam" id="PF13174">
    <property type="entry name" value="TPR_6"/>
    <property type="match status" value="2"/>
</dbReference>
<comment type="similarity">
    <text evidence="1">Belongs to the CpoB family.</text>
</comment>
<organism evidence="3 4">
    <name type="scientific">Candidatus Providencia siddallii</name>
    <dbReference type="NCBI Taxonomy" id="1715285"/>
    <lineage>
        <taxon>Bacteria</taxon>
        <taxon>Pseudomonadati</taxon>
        <taxon>Pseudomonadota</taxon>
        <taxon>Gammaproteobacteria</taxon>
        <taxon>Enterobacterales</taxon>
        <taxon>Morganellaceae</taxon>
        <taxon>Providencia</taxon>
    </lineage>
</organism>
<dbReference type="InterPro" id="IPR014162">
    <property type="entry name" value="CpoB_C"/>
</dbReference>
<dbReference type="GO" id="GO:0030288">
    <property type="term" value="C:outer membrane-bounded periplasmic space"/>
    <property type="evidence" value="ECO:0007669"/>
    <property type="project" value="UniProtKB-UniRule"/>
</dbReference>
<dbReference type="Pfam" id="PF16331">
    <property type="entry name" value="TolA_bind_tri"/>
    <property type="match status" value="1"/>
</dbReference>
<evidence type="ECO:0000259" key="2">
    <source>
        <dbReference type="Pfam" id="PF16331"/>
    </source>
</evidence>
<keyword evidence="4" id="KW-1185">Reference proteome</keyword>
<sequence>MKYNLRQLILGLLLVVIATNKVAIGYAPIYNVGFDSVKDRVSQLETAVNSQGQIILKMQQQISNHQHEIDILRGQIQENEYKFNQSILRQKSFDIKSDKSENKKNNFVNSKKIEDTDVSSVNSKIDNFMLSEKDFYNSAVELALTSKLNIEIDKAIFMLKNFIKAYPESEYQSNANYWLGQLNYNKNNKDIAAFYFATVVKKYPEAQKSSESLYKIGLIMQEKGLKDKAKIVYEQVIKQYPNSVGAVLAEKKINNI</sequence>
<dbReference type="Gene3D" id="1.25.40.10">
    <property type="entry name" value="Tetratricopeptide repeat domain"/>
    <property type="match status" value="1"/>
</dbReference>
<proteinExistence type="inferred from homology"/>
<comment type="subcellular location">
    <subcellularLocation>
        <location evidence="1">Periplasm</location>
    </subcellularLocation>
</comment>
<feature type="domain" description="YbgF trimerisation" evidence="2">
    <location>
        <begin position="36"/>
        <end position="99"/>
    </location>
</feature>
<dbReference type="STRING" id="1715285.SOFFGTOCOR_0559"/>
<keyword evidence="1" id="KW-0132">Cell division</keyword>
<keyword evidence="1" id="KW-0131">Cell cycle</keyword>
<dbReference type="HAMAP" id="MF_02066">
    <property type="entry name" value="CpoB"/>
    <property type="match status" value="1"/>
</dbReference>
<dbReference type="EMBL" id="CVRF01000003">
    <property type="protein sequence ID" value="CRK85962.1"/>
    <property type="molecule type" value="Genomic_DNA"/>
</dbReference>
<dbReference type="AlphaFoldDB" id="A0A0M6W987"/>
<keyword evidence="1" id="KW-0574">Periplasm</keyword>
<accession>A0A0M6W987</accession>
<dbReference type="SUPFAM" id="SSF48452">
    <property type="entry name" value="TPR-like"/>
    <property type="match status" value="1"/>
</dbReference>
<name>A0A0M6W987_9GAMM</name>
<comment type="function">
    <text evidence="1">Mediates coordination of peptidoglycan synthesis and outer membrane constriction during cell division.</text>
</comment>
<dbReference type="NCBIfam" id="TIGR02795">
    <property type="entry name" value="tol_pal_ybgF"/>
    <property type="match status" value="1"/>
</dbReference>
<dbReference type="InterPro" id="IPR019734">
    <property type="entry name" value="TPR_rpt"/>
</dbReference>
<reference evidence="4" key="1">
    <citation type="submission" date="2015-05" db="EMBL/GenBank/DDBJ databases">
        <authorList>
            <person name="Manzano-Marin A."/>
        </authorList>
    </citation>
    <scope>NUCLEOTIDE SEQUENCE [LARGE SCALE GENOMIC DNA]</scope>
    <source>
        <strain evidence="4">officinalis</strain>
    </source>
</reference>
<dbReference type="InterPro" id="IPR032519">
    <property type="entry name" value="YbgF_tri"/>
</dbReference>
<dbReference type="Gene3D" id="1.20.5.110">
    <property type="match status" value="1"/>
</dbReference>